<dbReference type="AlphaFoldDB" id="A0A937D2R1"/>
<dbReference type="RefSeq" id="WP_201684959.1">
    <property type="nucleotide sequence ID" value="NZ_JAEQNA010000006.1"/>
</dbReference>
<reference evidence="1" key="1">
    <citation type="submission" date="2021-01" db="EMBL/GenBank/DDBJ databases">
        <title>Ramlibacter sp. strain AW1 16S ribosomal RNA gene Genome sequencing and assembly.</title>
        <authorList>
            <person name="Kang M."/>
        </authorList>
    </citation>
    <scope>NUCLEOTIDE SEQUENCE</scope>
    <source>
        <strain evidence="1">AW1</strain>
    </source>
</reference>
<sequence length="159" mass="17799">MTAQITERLVYKGQDLPLCTEPLECYFSAGRARPCFESDCTALWRGYVGRWEIAGDRLYLTALQGLLEDGSLASLGVLFPHSHGRVFAEWYSGTLRVPMGRQIEYVHMGYASRYEKDLFLKIDQGVLKSKWMQRNVPAPAGTFGRDATAAQGACAGFHR</sequence>
<proteinExistence type="predicted"/>
<evidence type="ECO:0000313" key="1">
    <source>
        <dbReference type="EMBL" id="MBL0421879.1"/>
    </source>
</evidence>
<name>A0A937D2R1_9BURK</name>
<gene>
    <name evidence="1" type="ORF">JI739_16135</name>
</gene>
<organism evidence="1 2">
    <name type="scientific">Ramlibacter aurantiacus</name>
    <dbReference type="NCBI Taxonomy" id="2801330"/>
    <lineage>
        <taxon>Bacteria</taxon>
        <taxon>Pseudomonadati</taxon>
        <taxon>Pseudomonadota</taxon>
        <taxon>Betaproteobacteria</taxon>
        <taxon>Burkholderiales</taxon>
        <taxon>Comamonadaceae</taxon>
        <taxon>Ramlibacter</taxon>
    </lineage>
</organism>
<comment type="caution">
    <text evidence="1">The sequence shown here is derived from an EMBL/GenBank/DDBJ whole genome shotgun (WGS) entry which is preliminary data.</text>
</comment>
<keyword evidence="2" id="KW-1185">Reference proteome</keyword>
<accession>A0A937D2R1</accession>
<evidence type="ECO:0000313" key="2">
    <source>
        <dbReference type="Proteomes" id="UP000613011"/>
    </source>
</evidence>
<dbReference type="EMBL" id="JAEQNA010000006">
    <property type="protein sequence ID" value="MBL0421879.1"/>
    <property type="molecule type" value="Genomic_DNA"/>
</dbReference>
<protein>
    <submittedName>
        <fullName evidence="1">Uncharacterized protein</fullName>
    </submittedName>
</protein>
<dbReference type="Proteomes" id="UP000613011">
    <property type="component" value="Unassembled WGS sequence"/>
</dbReference>